<reference evidence="1 2" key="1">
    <citation type="submission" date="2019-04" db="EMBL/GenBank/DDBJ databases">
        <title>Draft, Whole-Genome Sequence of the Anthracene-degrading Mycobacterium frederiksbergense LB501T, Isolated from a Polycyclic Aromatic Hydrocarbon (PAH)-Contaminated Soil.</title>
        <authorList>
            <person name="Augelletti F."/>
        </authorList>
    </citation>
    <scope>NUCLEOTIDE SEQUENCE [LARGE SCALE GENOMIC DNA]</scope>
    <source>
        <strain evidence="1 2">LB 501T</strain>
        <plasmid evidence="1 2">unnamed1</plasmid>
    </source>
</reference>
<proteinExistence type="predicted"/>
<keyword evidence="1" id="KW-0614">Plasmid</keyword>
<keyword evidence="2" id="KW-1185">Reference proteome</keyword>
<name>A0A6H0RW98_9MYCO</name>
<evidence type="ECO:0000313" key="2">
    <source>
        <dbReference type="Proteomes" id="UP000501849"/>
    </source>
</evidence>
<gene>
    <name evidence="1" type="ORF">EXE63_00380</name>
</gene>
<dbReference type="KEGG" id="mfre:EXE63_00380"/>
<dbReference type="RefSeq" id="WP_168140328.1">
    <property type="nucleotide sequence ID" value="NZ_CP038797.1"/>
</dbReference>
<dbReference type="EMBL" id="CP038797">
    <property type="protein sequence ID" value="QIV79542.1"/>
    <property type="molecule type" value="Genomic_DNA"/>
</dbReference>
<geneLocation type="plasmid" evidence="1 2">
    <name>unnamed1</name>
</geneLocation>
<organism evidence="1 2">
    <name type="scientific">Mycolicibacterium frederiksbergense</name>
    <dbReference type="NCBI Taxonomy" id="117567"/>
    <lineage>
        <taxon>Bacteria</taxon>
        <taxon>Bacillati</taxon>
        <taxon>Actinomycetota</taxon>
        <taxon>Actinomycetes</taxon>
        <taxon>Mycobacteriales</taxon>
        <taxon>Mycobacteriaceae</taxon>
        <taxon>Mycolicibacterium</taxon>
    </lineage>
</organism>
<evidence type="ECO:0000313" key="1">
    <source>
        <dbReference type="EMBL" id="QIV79542.1"/>
    </source>
</evidence>
<dbReference type="Proteomes" id="UP000501849">
    <property type="component" value="Plasmid unnamed1"/>
</dbReference>
<protein>
    <submittedName>
        <fullName evidence="1">Uncharacterized protein</fullName>
    </submittedName>
</protein>
<accession>A0A6H0RW98</accession>
<dbReference type="AlphaFoldDB" id="A0A6H0RW98"/>
<sequence length="110" mass="11489">MRAVKIGADGWVAGIDLDPRGHRASHPATLVLWHNLDLWYSDQSATSAAEPNMAAMGLALAVSDRAPHDLPLICGNAIVVATDPETATPASMSTQQCHAVSYALLTSLAA</sequence>